<dbReference type="Gene3D" id="3.40.10.10">
    <property type="entry name" value="DNA Methylphosphotriester Repair Domain"/>
    <property type="match status" value="1"/>
</dbReference>
<evidence type="ECO:0000313" key="3">
    <source>
        <dbReference type="Proteomes" id="UP000015620"/>
    </source>
</evidence>
<dbReference type="InterPro" id="IPR035451">
    <property type="entry name" value="Ada-like_dom_sf"/>
</dbReference>
<dbReference type="KEGG" id="tped:TPE_0039"/>
<dbReference type="Proteomes" id="UP000015620">
    <property type="component" value="Chromosome"/>
</dbReference>
<keyword evidence="3" id="KW-1185">Reference proteome</keyword>
<dbReference type="HOGENOM" id="CLU_203031_0_0_12"/>
<name>S5ZJ43_9SPIR</name>
<protein>
    <recommendedName>
        <fullName evidence="4">Ada DNA repair metal-binding domain-containing protein</fullName>
    </recommendedName>
</protein>
<dbReference type="AlphaFoldDB" id="S5ZJ43"/>
<accession>S5ZJ43</accession>
<sequence length="67" mass="7461">MFVFLFAVLLSLFGAGASKKVYVAGNGKKYHYKTCKTIQRSKKITELTIKVAKEKGYKPCKVCNPGE</sequence>
<dbReference type="SUPFAM" id="SSF57884">
    <property type="entry name" value="Ada DNA repair protein, N-terminal domain (N-Ada 10)"/>
    <property type="match status" value="1"/>
</dbReference>
<feature type="chain" id="PRO_5004535090" description="Ada DNA repair metal-binding domain-containing protein" evidence="1">
    <location>
        <begin position="18"/>
        <end position="67"/>
    </location>
</feature>
<keyword evidence="1" id="KW-0732">Signal</keyword>
<gene>
    <name evidence="2" type="ORF">TPE_0039</name>
</gene>
<evidence type="ECO:0008006" key="4">
    <source>
        <dbReference type="Google" id="ProtNLM"/>
    </source>
</evidence>
<feature type="signal peptide" evidence="1">
    <location>
        <begin position="1"/>
        <end position="17"/>
    </location>
</feature>
<dbReference type="EMBL" id="CP004120">
    <property type="protein sequence ID" value="AGT42542.1"/>
    <property type="molecule type" value="Genomic_DNA"/>
</dbReference>
<organism evidence="2 3">
    <name type="scientific">Treponema pedis str. T A4</name>
    <dbReference type="NCBI Taxonomy" id="1291379"/>
    <lineage>
        <taxon>Bacteria</taxon>
        <taxon>Pseudomonadati</taxon>
        <taxon>Spirochaetota</taxon>
        <taxon>Spirochaetia</taxon>
        <taxon>Spirochaetales</taxon>
        <taxon>Treponemataceae</taxon>
        <taxon>Treponema</taxon>
    </lineage>
</organism>
<dbReference type="PATRIC" id="fig|1291379.3.peg.38"/>
<reference evidence="2 3" key="1">
    <citation type="journal article" date="2013" name="PLoS ONE">
        <title>Genome-Wide Relatedness of Treponema pedis, from Gingiva and Necrotic Skin Lesions of Pigs, with the Human Oral Pathogen Treponema denticola.</title>
        <authorList>
            <person name="Svartstrom O."/>
            <person name="Mushtaq M."/>
            <person name="Pringle M."/>
            <person name="Segerman B."/>
        </authorList>
    </citation>
    <scope>NUCLEOTIDE SEQUENCE [LARGE SCALE GENOMIC DNA]</scope>
    <source>
        <strain evidence="2">T A4</strain>
    </source>
</reference>
<evidence type="ECO:0000256" key="1">
    <source>
        <dbReference type="SAM" id="SignalP"/>
    </source>
</evidence>
<evidence type="ECO:0000313" key="2">
    <source>
        <dbReference type="EMBL" id="AGT42542.1"/>
    </source>
</evidence>
<proteinExistence type="predicted"/>
<dbReference type="STRING" id="1291379.TPE_0039"/>